<dbReference type="GO" id="GO:0048038">
    <property type="term" value="F:quinone binding"/>
    <property type="evidence" value="ECO:0007669"/>
    <property type="project" value="UniProtKB-UniRule"/>
</dbReference>
<dbReference type="InterPro" id="IPR042106">
    <property type="entry name" value="Nuo/plastoQ_OxRdtase_6_NuoJ"/>
</dbReference>
<dbReference type="EMBL" id="GG693856">
    <property type="protein sequence ID" value="EES53711.1"/>
    <property type="molecule type" value="Genomic_DNA"/>
</dbReference>
<evidence type="ECO:0000313" key="3">
    <source>
        <dbReference type="EMBL" id="EES53711.1"/>
    </source>
</evidence>
<evidence type="ECO:0000313" key="4">
    <source>
        <dbReference type="Proteomes" id="UP000009374"/>
    </source>
</evidence>
<dbReference type="EC" id="7.1.1.-" evidence="2"/>
<keyword evidence="2" id="KW-0520">NAD</keyword>
<dbReference type="PANTHER" id="PTHR33269">
    <property type="entry name" value="NADH-UBIQUINONE OXIDOREDUCTASE CHAIN 6"/>
    <property type="match status" value="1"/>
</dbReference>
<keyword evidence="3" id="KW-0830">Ubiquinone</keyword>
<dbReference type="Gene3D" id="1.20.120.1200">
    <property type="entry name" value="NADH-ubiquinone/plastoquinone oxidoreductase chain 6, subunit NuoJ"/>
    <property type="match status" value="1"/>
</dbReference>
<feature type="transmembrane region" description="Helical" evidence="2">
    <location>
        <begin position="58"/>
        <end position="78"/>
    </location>
</feature>
<dbReference type="AlphaFoldDB" id="C6HUH8"/>
<feature type="transmembrane region" description="Helical" evidence="2">
    <location>
        <begin position="90"/>
        <end position="109"/>
    </location>
</feature>
<sequence length="173" mass="18708">MIQQLPFFYFGGMALVCAILVVTSRVAIYSAMALLGMFVHVAGLFIILEAPFLAGVQLLVYAGAILVLYLFVVMLLNLQGGGATSLQKQTPWAIALSLIAVGELGYLLVKTNFYPKLPAIPHPSVPTLGNTETIGMVLYTQYLFPFEVASIVLLIALVGAIVMARGRGRFRQE</sequence>
<name>C6HUH8_9BACT</name>
<keyword evidence="2" id="KW-0472">Membrane</keyword>
<reference evidence="3 4" key="1">
    <citation type="journal article" date="2009" name="Appl. Environ. Microbiol.">
        <title>Community genomic and proteomic analyses of chemoautotrophic iron-oxidizing "Leptospirillum rubarum" (Group II) and "Leptospirillum ferrodiazotrophum" (Group III) bacteria in acid mine drainage biofilms.</title>
        <authorList>
            <person name="Goltsman D.S."/>
            <person name="Denef V.J."/>
            <person name="Singer S.W."/>
            <person name="VerBerkmoes N.C."/>
            <person name="Lefsrud M."/>
            <person name="Mueller R.S."/>
            <person name="Dick G.J."/>
            <person name="Sun C.L."/>
            <person name="Wheeler K.E."/>
            <person name="Zemla A."/>
            <person name="Baker B.J."/>
            <person name="Hauser L."/>
            <person name="Land M."/>
            <person name="Shah M.B."/>
            <person name="Thelen M.P."/>
            <person name="Hettich R.L."/>
            <person name="Banfield J.F."/>
        </authorList>
    </citation>
    <scope>NUCLEOTIDE SEQUENCE [LARGE SCALE GENOMIC DNA]</scope>
</reference>
<dbReference type="GO" id="GO:0008137">
    <property type="term" value="F:NADH dehydrogenase (ubiquinone) activity"/>
    <property type="evidence" value="ECO:0007669"/>
    <property type="project" value="UniProtKB-UniRule"/>
</dbReference>
<proteinExistence type="inferred from homology"/>
<keyword evidence="2" id="KW-1003">Cell membrane</keyword>
<keyword evidence="4" id="KW-1185">Reference proteome</keyword>
<dbReference type="PANTHER" id="PTHR33269:SF17">
    <property type="entry name" value="NADH-UBIQUINONE OXIDOREDUCTASE CHAIN 6"/>
    <property type="match status" value="1"/>
</dbReference>
<keyword evidence="2" id="KW-1133">Transmembrane helix</keyword>
<keyword evidence="2" id="KW-0812">Transmembrane</keyword>
<feature type="transmembrane region" description="Helical" evidence="2">
    <location>
        <begin position="31"/>
        <end position="52"/>
    </location>
</feature>
<dbReference type="Proteomes" id="UP000009374">
    <property type="component" value="Unassembled WGS sequence"/>
</dbReference>
<gene>
    <name evidence="3" type="ORF">UBAL3_60500007</name>
</gene>
<organism evidence="3 4">
    <name type="scientific">Leptospirillum ferrodiazotrophum</name>
    <dbReference type="NCBI Taxonomy" id="412449"/>
    <lineage>
        <taxon>Bacteria</taxon>
        <taxon>Pseudomonadati</taxon>
        <taxon>Nitrospirota</taxon>
        <taxon>Nitrospiria</taxon>
        <taxon>Nitrospirales</taxon>
        <taxon>Nitrospiraceae</taxon>
        <taxon>Leptospirillum</taxon>
    </lineage>
</organism>
<keyword evidence="2" id="KW-0874">Quinone</keyword>
<accession>C6HUH8</accession>
<protein>
    <recommendedName>
        <fullName evidence="2">NADH-quinone oxidoreductase subunit J</fullName>
        <ecNumber evidence="2">7.1.1.-</ecNumber>
    </recommendedName>
</protein>
<dbReference type="GO" id="GO:0005886">
    <property type="term" value="C:plasma membrane"/>
    <property type="evidence" value="ECO:0007669"/>
    <property type="project" value="UniProtKB-SubCell"/>
</dbReference>
<evidence type="ECO:0000256" key="2">
    <source>
        <dbReference type="RuleBase" id="RU004429"/>
    </source>
</evidence>
<comment type="subcellular location">
    <subcellularLocation>
        <location evidence="2">Cell membrane</location>
        <topology evidence="2">Multi-pass membrane protein</topology>
    </subcellularLocation>
</comment>
<feature type="transmembrane region" description="Helical" evidence="2">
    <location>
        <begin position="142"/>
        <end position="164"/>
    </location>
</feature>
<evidence type="ECO:0000256" key="1">
    <source>
        <dbReference type="ARBA" id="ARBA00005698"/>
    </source>
</evidence>
<comment type="catalytic activity">
    <reaction evidence="2">
        <text>a quinone + NADH + 5 H(+)(in) = a quinol + NAD(+) + 4 H(+)(out)</text>
        <dbReference type="Rhea" id="RHEA:57888"/>
        <dbReference type="ChEBI" id="CHEBI:15378"/>
        <dbReference type="ChEBI" id="CHEBI:24646"/>
        <dbReference type="ChEBI" id="CHEBI:57540"/>
        <dbReference type="ChEBI" id="CHEBI:57945"/>
        <dbReference type="ChEBI" id="CHEBI:132124"/>
    </reaction>
</comment>
<comment type="function">
    <text evidence="2">NDH-1 shuttles electrons from NADH, via FMN and iron-sulfur (Fe-S) centers, to quinones in the respiratory chain. Couples the redox reaction to proton translocation (for every two electrons transferred, four hydrogen ions are translocated across the cytoplasmic membrane), and thus conserves the redox energy in a proton gradient.</text>
</comment>
<dbReference type="Pfam" id="PF00499">
    <property type="entry name" value="Oxidored_q3"/>
    <property type="match status" value="1"/>
</dbReference>
<dbReference type="InterPro" id="IPR001457">
    <property type="entry name" value="NADH_UbQ/plastoQ_OxRdtase_su6"/>
</dbReference>
<feature type="transmembrane region" description="Helical" evidence="2">
    <location>
        <begin position="6"/>
        <end position="24"/>
    </location>
</feature>
<comment type="similarity">
    <text evidence="1 2">Belongs to the complex I subunit 6 family.</text>
</comment>